<comment type="caution">
    <text evidence="2">The sequence shown here is derived from an EMBL/GenBank/DDBJ whole genome shotgun (WGS) entry which is preliminary data.</text>
</comment>
<evidence type="ECO:0000313" key="3">
    <source>
        <dbReference type="Proteomes" id="UP001279734"/>
    </source>
</evidence>
<dbReference type="AlphaFoldDB" id="A0AAD3P6V4"/>
<keyword evidence="3" id="KW-1185">Reference proteome</keyword>
<proteinExistence type="predicted"/>
<sequence length="85" mass="9498">MCCKYGESKGNLTAGKTPSTNHARAFLRKIRYSRRCWEKWSERRGCRTGRDATPVDERWWDGSATGGTRGPATPVIRHSTAAVGQ</sequence>
<evidence type="ECO:0000313" key="2">
    <source>
        <dbReference type="EMBL" id="GMH00899.1"/>
    </source>
</evidence>
<gene>
    <name evidence="2" type="ORF">Nepgr_002738</name>
</gene>
<feature type="region of interest" description="Disordered" evidence="1">
    <location>
        <begin position="57"/>
        <end position="85"/>
    </location>
</feature>
<dbReference type="EMBL" id="BSYO01000002">
    <property type="protein sequence ID" value="GMH00899.1"/>
    <property type="molecule type" value="Genomic_DNA"/>
</dbReference>
<accession>A0AAD3P6V4</accession>
<organism evidence="2 3">
    <name type="scientific">Nepenthes gracilis</name>
    <name type="common">Slender pitcher plant</name>
    <dbReference type="NCBI Taxonomy" id="150966"/>
    <lineage>
        <taxon>Eukaryota</taxon>
        <taxon>Viridiplantae</taxon>
        <taxon>Streptophyta</taxon>
        <taxon>Embryophyta</taxon>
        <taxon>Tracheophyta</taxon>
        <taxon>Spermatophyta</taxon>
        <taxon>Magnoliopsida</taxon>
        <taxon>eudicotyledons</taxon>
        <taxon>Gunneridae</taxon>
        <taxon>Pentapetalae</taxon>
        <taxon>Caryophyllales</taxon>
        <taxon>Nepenthaceae</taxon>
        <taxon>Nepenthes</taxon>
    </lineage>
</organism>
<dbReference type="Proteomes" id="UP001279734">
    <property type="component" value="Unassembled WGS sequence"/>
</dbReference>
<protein>
    <submittedName>
        <fullName evidence="2">Uncharacterized protein</fullName>
    </submittedName>
</protein>
<evidence type="ECO:0000256" key="1">
    <source>
        <dbReference type="SAM" id="MobiDB-lite"/>
    </source>
</evidence>
<name>A0AAD3P6V4_NEPGR</name>
<reference evidence="2" key="1">
    <citation type="submission" date="2023-05" db="EMBL/GenBank/DDBJ databases">
        <title>Nepenthes gracilis genome sequencing.</title>
        <authorList>
            <person name="Fukushima K."/>
        </authorList>
    </citation>
    <scope>NUCLEOTIDE SEQUENCE</scope>
    <source>
        <strain evidence="2">SING2019-196</strain>
    </source>
</reference>